<comment type="similarity">
    <text evidence="1">Belongs to the sulfotransferase 1 family.</text>
</comment>
<evidence type="ECO:0000313" key="4">
    <source>
        <dbReference type="EMBL" id="KAH7972213.1"/>
    </source>
</evidence>
<organism evidence="4 5">
    <name type="scientific">Rhipicephalus sanguineus</name>
    <name type="common">Brown dog tick</name>
    <name type="synonym">Ixodes sanguineus</name>
    <dbReference type="NCBI Taxonomy" id="34632"/>
    <lineage>
        <taxon>Eukaryota</taxon>
        <taxon>Metazoa</taxon>
        <taxon>Ecdysozoa</taxon>
        <taxon>Arthropoda</taxon>
        <taxon>Chelicerata</taxon>
        <taxon>Arachnida</taxon>
        <taxon>Acari</taxon>
        <taxon>Parasitiformes</taxon>
        <taxon>Ixodida</taxon>
        <taxon>Ixodoidea</taxon>
        <taxon>Ixodidae</taxon>
        <taxon>Rhipicephalinae</taxon>
        <taxon>Rhipicephalus</taxon>
        <taxon>Rhipicephalus</taxon>
    </lineage>
</organism>
<evidence type="ECO:0000256" key="1">
    <source>
        <dbReference type="ARBA" id="ARBA00005771"/>
    </source>
</evidence>
<dbReference type="Gene3D" id="3.40.50.300">
    <property type="entry name" value="P-loop containing nucleotide triphosphate hydrolases"/>
    <property type="match status" value="2"/>
</dbReference>
<feature type="domain" description="Sulfotransferase" evidence="3">
    <location>
        <begin position="40"/>
        <end position="64"/>
    </location>
</feature>
<dbReference type="InterPro" id="IPR000863">
    <property type="entry name" value="Sulfotransferase_dom"/>
</dbReference>
<dbReference type="SUPFAM" id="SSF52540">
    <property type="entry name" value="P-loop containing nucleoside triphosphate hydrolases"/>
    <property type="match status" value="2"/>
</dbReference>
<reference evidence="4" key="1">
    <citation type="journal article" date="2020" name="Cell">
        <title>Large-Scale Comparative Analyses of Tick Genomes Elucidate Their Genetic Diversity and Vector Capacities.</title>
        <authorList>
            <consortium name="Tick Genome and Microbiome Consortium (TIGMIC)"/>
            <person name="Jia N."/>
            <person name="Wang J."/>
            <person name="Shi W."/>
            <person name="Du L."/>
            <person name="Sun Y."/>
            <person name="Zhan W."/>
            <person name="Jiang J.F."/>
            <person name="Wang Q."/>
            <person name="Zhang B."/>
            <person name="Ji P."/>
            <person name="Bell-Sakyi L."/>
            <person name="Cui X.M."/>
            <person name="Yuan T.T."/>
            <person name="Jiang B.G."/>
            <person name="Yang W.F."/>
            <person name="Lam T.T."/>
            <person name="Chang Q.C."/>
            <person name="Ding S.J."/>
            <person name="Wang X.J."/>
            <person name="Zhu J.G."/>
            <person name="Ruan X.D."/>
            <person name="Zhao L."/>
            <person name="Wei J.T."/>
            <person name="Ye R.Z."/>
            <person name="Que T.C."/>
            <person name="Du C.H."/>
            <person name="Zhou Y.H."/>
            <person name="Cheng J.X."/>
            <person name="Dai P.F."/>
            <person name="Guo W.B."/>
            <person name="Han X.H."/>
            <person name="Huang E.J."/>
            <person name="Li L.F."/>
            <person name="Wei W."/>
            <person name="Gao Y.C."/>
            <person name="Liu J.Z."/>
            <person name="Shao H.Z."/>
            <person name="Wang X."/>
            <person name="Wang C.C."/>
            <person name="Yang T.C."/>
            <person name="Huo Q.B."/>
            <person name="Li W."/>
            <person name="Chen H.Y."/>
            <person name="Chen S.E."/>
            <person name="Zhou L.G."/>
            <person name="Ni X.B."/>
            <person name="Tian J.H."/>
            <person name="Sheng Y."/>
            <person name="Liu T."/>
            <person name="Pan Y.S."/>
            <person name="Xia L.Y."/>
            <person name="Li J."/>
            <person name="Zhao F."/>
            <person name="Cao W.C."/>
        </authorList>
    </citation>
    <scope>NUCLEOTIDE SEQUENCE</scope>
    <source>
        <strain evidence="4">Rsan-2018</strain>
    </source>
</reference>
<keyword evidence="2" id="KW-0808">Transferase</keyword>
<keyword evidence="5" id="KW-1185">Reference proteome</keyword>
<accession>A0A9D4T5B6</accession>
<dbReference type="Pfam" id="PF00685">
    <property type="entry name" value="Sulfotransfer_1"/>
    <property type="match status" value="2"/>
</dbReference>
<evidence type="ECO:0000256" key="2">
    <source>
        <dbReference type="ARBA" id="ARBA00022679"/>
    </source>
</evidence>
<dbReference type="InterPro" id="IPR027417">
    <property type="entry name" value="P-loop_NTPase"/>
</dbReference>
<name>A0A9D4T5B6_RHISA</name>
<dbReference type="VEuPathDB" id="VectorBase:RSAN_039677"/>
<sequence>MPDEKMAVRPLTRMIEGMPWSHYFPEQCVRSALAYQPLPGDVFIVSYPKCGTTWLQYIVYNIYSANLRTAPGAAGVTPQGAVGAATPHGDSVLHRTPAPVARGCFIGRGPDVASGRCPPTRLWSRPASRMGQICALYEELVPMAPCPVQPPPPHQQPLDVHFELGNLSKRRTTACELHQSAVAKLHDRPQGHLLVFMDGSILRKAGRQQFNSTAILWFPAHVTIPTDEGPPNSNEVAHRYAREMTRRAESDTAPSSSDLLLQNTRERLVRYNDITKHYQLGRRILPPPHPKLKRRQAVVWRQLQTHTFPSPVRLRHIFPAHGGVPPRNREQFWDNTPFLEMRGAERSVLRSKPGAIKTHLPFDRQPYSPQAKYLYITRNPFDCCVSYYYHTKHLPGYCFGQGTFDDFFELFITGDLEYGDYFDHLLSWYAHRSDLNVLFLTYEELKGDTSAAVVKIAGFLGDEYAAKLRREPALVGRILEAAALGNMKKVFNSCDFPVTEEKAASLKEQERQAAASVEELVRRPMTGEFVRKGAVGDWKGHFSPVQVQRMLERIRVKTAGSDVMDLWKDIDIPR</sequence>
<dbReference type="Proteomes" id="UP000821837">
    <property type="component" value="Chromosome 11"/>
</dbReference>
<proteinExistence type="inferred from homology"/>
<feature type="domain" description="Sulfotransferase" evidence="3">
    <location>
        <begin position="329"/>
        <end position="560"/>
    </location>
</feature>
<evidence type="ECO:0000313" key="5">
    <source>
        <dbReference type="Proteomes" id="UP000821837"/>
    </source>
</evidence>
<dbReference type="GO" id="GO:0008146">
    <property type="term" value="F:sulfotransferase activity"/>
    <property type="evidence" value="ECO:0007669"/>
    <property type="project" value="InterPro"/>
</dbReference>
<dbReference type="EMBL" id="JABSTV010001247">
    <property type="protein sequence ID" value="KAH7972213.1"/>
    <property type="molecule type" value="Genomic_DNA"/>
</dbReference>
<dbReference type="AlphaFoldDB" id="A0A9D4T5B6"/>
<gene>
    <name evidence="4" type="ORF">HPB52_009402</name>
</gene>
<dbReference type="PANTHER" id="PTHR11783">
    <property type="entry name" value="SULFOTRANSFERASE SULT"/>
    <property type="match status" value="1"/>
</dbReference>
<protein>
    <recommendedName>
        <fullName evidence="3">Sulfotransferase domain-containing protein</fullName>
    </recommendedName>
</protein>
<comment type="caution">
    <text evidence="4">The sequence shown here is derived from an EMBL/GenBank/DDBJ whole genome shotgun (WGS) entry which is preliminary data.</text>
</comment>
<reference evidence="4" key="2">
    <citation type="submission" date="2021-09" db="EMBL/GenBank/DDBJ databases">
        <authorList>
            <person name="Jia N."/>
            <person name="Wang J."/>
            <person name="Shi W."/>
            <person name="Du L."/>
            <person name="Sun Y."/>
            <person name="Zhan W."/>
            <person name="Jiang J."/>
            <person name="Wang Q."/>
            <person name="Zhang B."/>
            <person name="Ji P."/>
            <person name="Sakyi L.B."/>
            <person name="Cui X."/>
            <person name="Yuan T."/>
            <person name="Jiang B."/>
            <person name="Yang W."/>
            <person name="Lam T.T.-Y."/>
            <person name="Chang Q."/>
            <person name="Ding S."/>
            <person name="Wang X."/>
            <person name="Zhu J."/>
            <person name="Ruan X."/>
            <person name="Zhao L."/>
            <person name="Wei J."/>
            <person name="Que T."/>
            <person name="Du C."/>
            <person name="Cheng J."/>
            <person name="Dai P."/>
            <person name="Han X."/>
            <person name="Huang E."/>
            <person name="Gao Y."/>
            <person name="Liu J."/>
            <person name="Shao H."/>
            <person name="Ye R."/>
            <person name="Li L."/>
            <person name="Wei W."/>
            <person name="Wang X."/>
            <person name="Wang C."/>
            <person name="Huo Q."/>
            <person name="Li W."/>
            <person name="Guo W."/>
            <person name="Chen H."/>
            <person name="Chen S."/>
            <person name="Zhou L."/>
            <person name="Zhou L."/>
            <person name="Ni X."/>
            <person name="Tian J."/>
            <person name="Zhou Y."/>
            <person name="Sheng Y."/>
            <person name="Liu T."/>
            <person name="Pan Y."/>
            <person name="Xia L."/>
            <person name="Li J."/>
            <person name="Zhao F."/>
            <person name="Cao W."/>
        </authorList>
    </citation>
    <scope>NUCLEOTIDE SEQUENCE</scope>
    <source>
        <strain evidence="4">Rsan-2018</strain>
        <tissue evidence="4">Larvae</tissue>
    </source>
</reference>
<evidence type="ECO:0000259" key="3">
    <source>
        <dbReference type="Pfam" id="PF00685"/>
    </source>
</evidence>